<accession>A0AAD7QQZ8</accession>
<evidence type="ECO:0000313" key="3">
    <source>
        <dbReference type="Proteomes" id="UP001217417"/>
    </source>
</evidence>
<dbReference type="GeneID" id="80881157"/>
<dbReference type="AlphaFoldDB" id="A0AAD7QQZ8"/>
<protein>
    <submittedName>
        <fullName evidence="2">Uncharacterized protein</fullName>
    </submittedName>
</protein>
<feature type="region of interest" description="Disordered" evidence="1">
    <location>
        <begin position="29"/>
        <end position="75"/>
    </location>
</feature>
<feature type="region of interest" description="Disordered" evidence="1">
    <location>
        <begin position="138"/>
        <end position="207"/>
    </location>
</feature>
<feature type="compositionally biased region" description="Basic residues" evidence="1">
    <location>
        <begin position="1"/>
        <end position="10"/>
    </location>
</feature>
<name>A0AAD7QQZ8_9ASCO</name>
<proteinExistence type="predicted"/>
<keyword evidence="3" id="KW-1185">Reference proteome</keyword>
<comment type="caution">
    <text evidence="2">The sequence shown here is derived from an EMBL/GenBank/DDBJ whole genome shotgun (WGS) entry which is preliminary data.</text>
</comment>
<feature type="compositionally biased region" description="Low complexity" evidence="1">
    <location>
        <begin position="35"/>
        <end position="75"/>
    </location>
</feature>
<gene>
    <name evidence="2" type="ORF">POJ06DRAFT_238427</name>
</gene>
<dbReference type="RefSeq" id="XP_056043111.1">
    <property type="nucleotide sequence ID" value="XM_056185991.1"/>
</dbReference>
<evidence type="ECO:0000256" key="1">
    <source>
        <dbReference type="SAM" id="MobiDB-lite"/>
    </source>
</evidence>
<feature type="compositionally biased region" description="Basic and acidic residues" evidence="1">
    <location>
        <begin position="151"/>
        <end position="167"/>
    </location>
</feature>
<reference evidence="2" key="1">
    <citation type="submission" date="2023-03" db="EMBL/GenBank/DDBJ databases">
        <title>Near-Complete genome sequence of Lipomyces tetrasporous NRRL Y-64009, an oleaginous yeast capable of growing on lignocellulosic hydrolysates.</title>
        <authorList>
            <consortium name="Lawrence Berkeley National Laboratory"/>
            <person name="Jagtap S.S."/>
            <person name="Liu J.-J."/>
            <person name="Walukiewicz H.E."/>
            <person name="Pangilinan J."/>
            <person name="Lipzen A."/>
            <person name="Ahrendt S."/>
            <person name="Koriabine M."/>
            <person name="Cobaugh K."/>
            <person name="Salamov A."/>
            <person name="Yoshinaga Y."/>
            <person name="Ng V."/>
            <person name="Daum C."/>
            <person name="Grigoriev I.V."/>
            <person name="Slininger P.J."/>
            <person name="Dien B.S."/>
            <person name="Jin Y.-S."/>
            <person name="Rao C.V."/>
        </authorList>
    </citation>
    <scope>NUCLEOTIDE SEQUENCE</scope>
    <source>
        <strain evidence="2">NRRL Y-64009</strain>
    </source>
</reference>
<dbReference type="Proteomes" id="UP001217417">
    <property type="component" value="Unassembled WGS sequence"/>
</dbReference>
<evidence type="ECO:0000313" key="2">
    <source>
        <dbReference type="EMBL" id="KAJ8099661.1"/>
    </source>
</evidence>
<dbReference type="EMBL" id="JARPMG010000006">
    <property type="protein sequence ID" value="KAJ8099661.1"/>
    <property type="molecule type" value="Genomic_DNA"/>
</dbReference>
<sequence>MARLRKKYPPKRALPQAAYQQSPNAILPVYLPRDSSSTAGPTSPSPSLLQPLLSNTSSSSSVSTSSARINSGSVGSLGVVSASSGKLSFNRADAVNETYAGPAGPYHVVGSPLVRRKVTPDGRLRAASFVGSRIVLPSSQHHLAPPTVDGPRSRRELPANIGGDHDSTSSTNTKSHTESTRSSPPSPEKISSILSRKVHRRSTSSILGLGSSSAVIAALTNRHRQDL</sequence>
<feature type="region of interest" description="Disordered" evidence="1">
    <location>
        <begin position="1"/>
        <end position="20"/>
    </location>
</feature>
<organism evidence="2 3">
    <name type="scientific">Lipomyces tetrasporus</name>
    <dbReference type="NCBI Taxonomy" id="54092"/>
    <lineage>
        <taxon>Eukaryota</taxon>
        <taxon>Fungi</taxon>
        <taxon>Dikarya</taxon>
        <taxon>Ascomycota</taxon>
        <taxon>Saccharomycotina</taxon>
        <taxon>Lipomycetes</taxon>
        <taxon>Lipomycetales</taxon>
        <taxon>Lipomycetaceae</taxon>
        <taxon>Lipomyces</taxon>
    </lineage>
</organism>